<dbReference type="Gene3D" id="3.30.559.30">
    <property type="entry name" value="Nonribosomal peptide synthetase, condensation domain"/>
    <property type="match status" value="3"/>
</dbReference>
<dbReference type="PANTHER" id="PTHR45527">
    <property type="entry name" value="NONRIBOSOMAL PEPTIDE SYNTHETASE"/>
    <property type="match status" value="1"/>
</dbReference>
<organism evidence="6 7">
    <name type="scientific">Pseudomonas entomophila</name>
    <dbReference type="NCBI Taxonomy" id="312306"/>
    <lineage>
        <taxon>Bacteria</taxon>
        <taxon>Pseudomonadati</taxon>
        <taxon>Pseudomonadota</taxon>
        <taxon>Gammaproteobacteria</taxon>
        <taxon>Pseudomonadales</taxon>
        <taxon>Pseudomonadaceae</taxon>
        <taxon>Pseudomonas</taxon>
    </lineage>
</organism>
<dbReference type="InterPro" id="IPR020806">
    <property type="entry name" value="PKS_PP-bd"/>
</dbReference>
<dbReference type="InterPro" id="IPR000873">
    <property type="entry name" value="AMP-dep_synth/lig_dom"/>
</dbReference>
<dbReference type="InterPro" id="IPR025110">
    <property type="entry name" value="AMP-bd_C"/>
</dbReference>
<dbReference type="Pfam" id="PF00550">
    <property type="entry name" value="PP-binding"/>
    <property type="match status" value="3"/>
</dbReference>
<evidence type="ECO:0000259" key="5">
    <source>
        <dbReference type="PROSITE" id="PS50075"/>
    </source>
</evidence>
<dbReference type="Gene3D" id="3.30.300.30">
    <property type="match status" value="3"/>
</dbReference>
<dbReference type="Gene3D" id="3.40.50.12780">
    <property type="entry name" value="N-terminal domain of ligase-like"/>
    <property type="match status" value="2"/>
</dbReference>
<feature type="domain" description="Carrier" evidence="5">
    <location>
        <begin position="3030"/>
        <end position="3105"/>
    </location>
</feature>
<evidence type="ECO:0000256" key="2">
    <source>
        <dbReference type="ARBA" id="ARBA00022450"/>
    </source>
</evidence>
<keyword evidence="2" id="KW-0596">Phosphopantetheine</keyword>
<comment type="cofactor">
    <cofactor evidence="1">
        <name>pantetheine 4'-phosphate</name>
        <dbReference type="ChEBI" id="CHEBI:47942"/>
    </cofactor>
</comment>
<dbReference type="SUPFAM" id="SSF56801">
    <property type="entry name" value="Acetyl-CoA synthetase-like"/>
    <property type="match status" value="3"/>
</dbReference>
<keyword evidence="7" id="KW-1185">Reference proteome</keyword>
<dbReference type="NCBIfam" id="TIGR01733">
    <property type="entry name" value="AA-adenyl-dom"/>
    <property type="match status" value="3"/>
</dbReference>
<feature type="domain" description="Carrier" evidence="5">
    <location>
        <begin position="940"/>
        <end position="1015"/>
    </location>
</feature>
<dbReference type="Pfam" id="PF00501">
    <property type="entry name" value="AMP-binding"/>
    <property type="match status" value="3"/>
</dbReference>
<dbReference type="NCBIfam" id="NF003417">
    <property type="entry name" value="PRK04813.1"/>
    <property type="match status" value="3"/>
</dbReference>
<dbReference type="InterPro" id="IPR006162">
    <property type="entry name" value="Ppantetheine_attach_site"/>
</dbReference>
<feature type="domain" description="Carrier" evidence="5">
    <location>
        <begin position="1984"/>
        <end position="2058"/>
    </location>
</feature>
<dbReference type="GeneID" id="32805356"/>
<evidence type="ECO:0000256" key="4">
    <source>
        <dbReference type="SAM" id="MobiDB-lite"/>
    </source>
</evidence>
<dbReference type="Gene3D" id="3.40.50.980">
    <property type="match status" value="2"/>
</dbReference>
<reference evidence="6 7" key="1">
    <citation type="submission" date="2023-08" db="EMBL/GenBank/DDBJ databases">
        <title>Complete Genome Sequence of Pseudomonas entomophila TVIN A01.</title>
        <authorList>
            <person name="Shelke T."/>
            <person name="Mahar N.S."/>
            <person name="Gupta I."/>
            <person name="Gupta V."/>
        </authorList>
    </citation>
    <scope>NUCLEOTIDE SEQUENCE [LARGE SCALE GENOMIC DNA]</scope>
    <source>
        <strain evidence="6 7">TVIN-A01</strain>
    </source>
</reference>
<dbReference type="InterPro" id="IPR009081">
    <property type="entry name" value="PP-bd_ACP"/>
</dbReference>
<dbReference type="Gene3D" id="1.10.1200.10">
    <property type="entry name" value="ACP-like"/>
    <property type="match status" value="3"/>
</dbReference>
<dbReference type="InterPro" id="IPR036736">
    <property type="entry name" value="ACP-like_sf"/>
</dbReference>
<accession>A0ABY9QKH6</accession>
<dbReference type="SUPFAM" id="SSF52777">
    <property type="entry name" value="CoA-dependent acyltransferases"/>
    <property type="match status" value="6"/>
</dbReference>
<dbReference type="Gene3D" id="3.30.559.10">
    <property type="entry name" value="Chloramphenicol acetyltransferase-like domain"/>
    <property type="match status" value="3"/>
</dbReference>
<sequence>MAETLANPYQRRFFLEWQLAPGSTLYNTPLVYRVAGALDLPALQSALAHFVNHYYPACLGRFEQRGEALWQLAGPAQAQVLTVCDLPPEHELELATEQVLAHPFDLRTGPLFRFDLLRQGDEQRLVLNFHHIIADATSALQFVQVLAESYACHQQGRPLPQPEPDTRASVQDSTASADVAHWCQRLAGLPLSVDLPRQHSAQAGDSGLGASHYFDLPEPLARSLRRYARSQGATPFVVLAAALAHVLAGYSGAQALVLNHPVDERPAGARRVLGCRINNYPLPVELASEGSLQALVARLREERKAARQHPRFTLTDVMRQLREQGESVERPFNVSLVEAYFGADQLILGQAVFAPQPLGRRQVVGDLVVAYQLDTQRIRLRLDYPLESFSEAFIQRLGESLQHTLEQALAAPEQPMQRHWLLPTGMAERLQAFAGEPACHAVGQEGVMQRFLEQVQRRPDAPALQYRQGTLDYRQLAGAASALADRLGEQARGGCIGVHLRRKDQAVIAMLAVLGNGAAYVPIDPDMPLERLKDIVADSGMDLLITDQALPIDVRQLCPSPPSARTVPRPVSLQAPAPDSLAYLIYTSGSTGKPKGVRIAHAALGNLIADFVADLEISARDRVLGATAIGFDIFGLELYGALTSGACLQLIDDQVRDPTALAQALDALRPTLLQGTPSFWSLLALAGWHPAERDGVRLLCGGEALSSNLASYLLGCAGQVVQVYGPTETTIWSTRQRLTDASQHAVIGRPIGATRCYVLDPQGQPVPWGASGELCIGGAGLAEGYHQRDALTAERFPLLDPLGLEGRPTRLYRTGDRVCWNDQGELVYHGRLDFQVKVRGHRIELGEIEHALHQLPGIRQAVVLAWDSDGQTELSAHVVPQDDGLGDPDAWRAALLERLPAYMVPQRFECLARLPHSLNGKVDRRALSRPARSDLAPQAAPQGATQLRLARLWQDLLEVPQVGAEQSFFELGGHSLMAAQLLVAIDQQFGIRLGLADLLRHPSLRELAGCLDASRQLTPTPIPPSLTTRFALSPAQRQLYFSDRYDEGGPQRFNLAVVQRLLGPLDIPALQAAWRQVAARHPQLHMRVEADDEGVWQVLDTQDQQPLTPLDVARDQLPGLLRRALRASLPLDRPPLYRLHLLRLAAQEHILLLQLPHLLADGWSLDLLRRQLGQAYNAERRGQPLGEAPACQRYADAIAQQQGWLDSPAGHQAVTFWRELLVGYEGLDLPRDPGLEHVDGDQGAHYHFDLPANLVSRLEQHCADHKTSLFCALYAAYAVLLGRYCNTRDLVISVPSANRGAGNDQVFGLFTCTLPLRVRLDEQAGLASLLGQVAALSRQAQACQGVPLEAMTEASGDGRVHPLMQAVFALQNANEQHELALDDVHASFVEVDDGIARYPLFLSLRRHDGGLRATLEYDRTRFAAPRMARLGEHYRYLLEQLLDADVPLRDLQLLRPRQRQALLRPARRPAAAASASLVDAFKRVAARLPGRIAIEDGQKRLNYAELERASDRLARRLRLAHQQRHGQALPADTLVGLCATRGIDLLVGMLGILKAGAAYVPLDPDYPHARLAAVRQDCALDWVVAQGEALARSGLQDLQAILLDDEAPAADDAQPLPRVAPAQLAYVIHTSGSTGTPKGALLSHHNVMRLFDASRPLFDFDEHDTWCLFHSYAFDFSVWEIWGALLHGARLVIVPQATSRDPEALRELIVSQGVTVLNQTPGAFVRLVTEDLRHAAPMPLRQVIFGGEALQVATLAPWFDKYGDRVRLNNMYGITETTVHVTHTPVTRDDLARATQQRIGRPLPDLSVLVLDAHGQLCPPGVTGELHVAGPGLARGYLNQPQLTARVFVERHGLRLYRSGDLGRWLEDGQLEYQGRNDHQVKVRGFRIELGDIQAALLRLTEVDDAVVRHDAHRGVLQAWFSASRPLALGDVQAHLREHLPAYMQPQQLRQVERLPLTANGKVDVDALRALEPLEQARADNWRAPSGERERLLAGIWRTVLELEQPGADDDFFASGGDSMRILDVQRLAREAGFNFSPRQLFRHPTLAGLATQLAPWQATPGAERRLPFALLDAERAELARQMGDQDGYPLTALQEGMLFHSQLEQAATYLDIMSCRVQGRFEEAALREQLQALMQAHAVLRTLFAASPQGHWQRVRGHLPLPLVVDDLRALEPAAQERWLEAFHRDELHRPLNGELAPLWRVTAHVLEGGWYLTLTCHHAILDGWSVASFFTTLLENLDRMLDGESPFQPVSTLDFVDYVARERQWRAQAELGAFWQATCAELEPTLLAEAERHPGGSLRRLEVTLEPALDEALRHTARTLGVSLDLVLLAAHLQALGRQTGRRRVACGMPSHGRLVEDEGQRMLGLFLNTTPCVIALDADATPRQRVRRLHDYRAGLGDAAQYPLREVLREHGGALFDSLFNFVHFHAFDRLQHLHHLQVSPGYCHEQTNFTLVNQTGIDPHSGALRIELVHRAEQWSDASARRFALHLHQALCELAEVAPSQAQQAALHALYPPAAWQGLNPAADTCGGLPGRFAAIVARHGQRPALREGDRTVSYAELDRWSDNLALRLLAQHGARLDRQRVGVFTRPGMATIATLLAVLKVGASYLPLDPEYPTARLRQLLDDARPALLAGDVMALEKHAGLSLPALVIDDAPLPQPPLRPLVPVAADALAYVMYTSGSTGQPKGVMVEQAGILRLVVEADYVHIGPGDVLGQLATLSFDAATFEIWGALLNGATLALAPVGCALDSPALAGYLHEQAVSILFMTTRLFDRHVAAGHAAMFRGLRYLMIGGEVMDPLTVDQVLACAEGRPQHVYNVYGPTENTTFSTFQPLDRERLALGDIAIGRPIRGTSAHVLDELGRPTAIGQVGELYLGGQGLARGYLNDPGRSDVAFVTLDLADGQGPLRLYRTGDAARWQADGTLGYLGRIDRTIKVNGFRVNLGELENTARQCGDLEQCIAVNDHGLLLYFSGTITAQALRQALASRLPGYMLPARLIQVDTFELNRNGKIDTHRLPSARDLAVPARTFSDANEQRLHQIWSALLGHGDIDAEDNFFERGGDSLLAMQLQQHISQAFARELAVVEVFRHPTLRSMARFLDDTPREAAADQPPANDEQRRAAAFSARRARLTTL</sequence>
<dbReference type="Gene3D" id="2.30.38.10">
    <property type="entry name" value="Luciferase, Domain 3"/>
    <property type="match status" value="1"/>
</dbReference>
<dbReference type="InterPro" id="IPR020845">
    <property type="entry name" value="AMP-binding_CS"/>
</dbReference>
<dbReference type="InterPro" id="IPR010071">
    <property type="entry name" value="AA_adenyl_dom"/>
</dbReference>
<dbReference type="InterPro" id="IPR023213">
    <property type="entry name" value="CAT-like_dom_sf"/>
</dbReference>
<dbReference type="InterPro" id="IPR045851">
    <property type="entry name" value="AMP-bd_C_sf"/>
</dbReference>
<evidence type="ECO:0000256" key="3">
    <source>
        <dbReference type="ARBA" id="ARBA00022553"/>
    </source>
</evidence>
<dbReference type="SMART" id="SM01294">
    <property type="entry name" value="PKS_PP_betabranch"/>
    <property type="match status" value="1"/>
</dbReference>
<dbReference type="EMBL" id="CP132921">
    <property type="protein sequence ID" value="WMW04234.1"/>
    <property type="molecule type" value="Genomic_DNA"/>
</dbReference>
<dbReference type="PROSITE" id="PS50075">
    <property type="entry name" value="CARRIER"/>
    <property type="match status" value="3"/>
</dbReference>
<dbReference type="Pfam" id="PF00668">
    <property type="entry name" value="Condensation"/>
    <property type="match status" value="3"/>
</dbReference>
<protein>
    <submittedName>
        <fullName evidence="6">Non-ribosomal peptide synthetase</fullName>
    </submittedName>
</protein>
<evidence type="ECO:0000256" key="1">
    <source>
        <dbReference type="ARBA" id="ARBA00001957"/>
    </source>
</evidence>
<evidence type="ECO:0000313" key="7">
    <source>
        <dbReference type="Proteomes" id="UP001183127"/>
    </source>
</evidence>
<dbReference type="PANTHER" id="PTHR45527:SF1">
    <property type="entry name" value="FATTY ACID SYNTHASE"/>
    <property type="match status" value="1"/>
</dbReference>
<evidence type="ECO:0000313" key="6">
    <source>
        <dbReference type="EMBL" id="WMW04234.1"/>
    </source>
</evidence>
<dbReference type="RefSeq" id="WP_011533383.1">
    <property type="nucleotide sequence ID" value="NZ_CP132921.1"/>
</dbReference>
<name>A0ABY9QKH6_9PSED</name>
<gene>
    <name evidence="6" type="ORF">RAH46_18090</name>
</gene>
<dbReference type="SUPFAM" id="SSF47336">
    <property type="entry name" value="ACP-like"/>
    <property type="match status" value="3"/>
</dbReference>
<keyword evidence="3" id="KW-0597">Phosphoprotein</keyword>
<dbReference type="PROSITE" id="PS00455">
    <property type="entry name" value="AMP_BINDING"/>
    <property type="match status" value="3"/>
</dbReference>
<dbReference type="InterPro" id="IPR001242">
    <property type="entry name" value="Condensation_dom"/>
</dbReference>
<dbReference type="PROSITE" id="PS00012">
    <property type="entry name" value="PHOSPHOPANTETHEINE"/>
    <property type="match status" value="1"/>
</dbReference>
<dbReference type="InterPro" id="IPR042099">
    <property type="entry name" value="ANL_N_sf"/>
</dbReference>
<dbReference type="Proteomes" id="UP001183127">
    <property type="component" value="Chromosome"/>
</dbReference>
<dbReference type="Pfam" id="PF13193">
    <property type="entry name" value="AMP-binding_C"/>
    <property type="match status" value="2"/>
</dbReference>
<feature type="region of interest" description="Disordered" evidence="4">
    <location>
        <begin position="3101"/>
        <end position="3120"/>
    </location>
</feature>
<dbReference type="SMART" id="SM00823">
    <property type="entry name" value="PKS_PP"/>
    <property type="match status" value="3"/>
</dbReference>
<proteinExistence type="predicted"/>